<gene>
    <name evidence="1" type="ORF">FWK35_00015285</name>
</gene>
<accession>A0A6G0Y117</accession>
<dbReference type="Proteomes" id="UP000478052">
    <property type="component" value="Unassembled WGS sequence"/>
</dbReference>
<evidence type="ECO:0000313" key="2">
    <source>
        <dbReference type="Proteomes" id="UP000478052"/>
    </source>
</evidence>
<comment type="caution">
    <text evidence="1">The sequence shown here is derived from an EMBL/GenBank/DDBJ whole genome shotgun (WGS) entry which is preliminary data.</text>
</comment>
<reference evidence="1 2" key="1">
    <citation type="submission" date="2019-08" db="EMBL/GenBank/DDBJ databases">
        <title>Whole genome of Aphis craccivora.</title>
        <authorList>
            <person name="Voronova N.V."/>
            <person name="Shulinski R.S."/>
            <person name="Bandarenka Y.V."/>
            <person name="Zhorov D.G."/>
            <person name="Warner D."/>
        </authorList>
    </citation>
    <scope>NUCLEOTIDE SEQUENCE [LARGE SCALE GENOMIC DNA]</scope>
    <source>
        <strain evidence="1">180601</strain>
        <tissue evidence="1">Whole Body</tissue>
    </source>
</reference>
<dbReference type="PANTHER" id="PTHR33053:SF24">
    <property type="entry name" value="TRANSPOSASE DOMAIN-CONTAINING PROTEIN"/>
    <property type="match status" value="1"/>
</dbReference>
<dbReference type="PANTHER" id="PTHR33053">
    <property type="entry name" value="PROTEIN, PUTATIVE-RELATED"/>
    <property type="match status" value="1"/>
</dbReference>
<dbReference type="OrthoDB" id="8007085at2759"/>
<sequence>MPKNSYKLVTELSRSQRFRRFKSTCIENNSNISCIASSSNSHITNSNLTNTSQDTSKSIPITSNSINHSSGDEFNDDKCFDHQNKLCDELRKWVSNKCISASAVTSLLKILCSCNPSDLLTFPKDVRTLMSTPRLALVTKKVGDNGEYAHFGLESGLRNKWLKYNDPFVIGSYYGTKEPKDIEAYLEDFINEATHLTKNGYICDAPARALVKVIKRHNGYFGCEKCEVEGNYINNRMSFAEISAPYRTNHRLAAASYDDHCLGKSPLVKIPETKLVTNFPLDCLHLIYLGAVLLLVLYGEEFLRIVKSTQPLAQLRNREVENSKIVQCLPNTIGFPMLGKMINDGPFIHGVVGDSFKSWFIRTYIIIMGSKKYVICE</sequence>
<keyword evidence="2" id="KW-1185">Reference proteome</keyword>
<dbReference type="EMBL" id="VUJU01006894">
    <property type="protein sequence ID" value="KAF0747284.1"/>
    <property type="molecule type" value="Genomic_DNA"/>
</dbReference>
<organism evidence="1 2">
    <name type="scientific">Aphis craccivora</name>
    <name type="common">Cowpea aphid</name>
    <dbReference type="NCBI Taxonomy" id="307492"/>
    <lineage>
        <taxon>Eukaryota</taxon>
        <taxon>Metazoa</taxon>
        <taxon>Ecdysozoa</taxon>
        <taxon>Arthropoda</taxon>
        <taxon>Hexapoda</taxon>
        <taxon>Insecta</taxon>
        <taxon>Pterygota</taxon>
        <taxon>Neoptera</taxon>
        <taxon>Paraneoptera</taxon>
        <taxon>Hemiptera</taxon>
        <taxon>Sternorrhyncha</taxon>
        <taxon>Aphidomorpha</taxon>
        <taxon>Aphidoidea</taxon>
        <taxon>Aphididae</taxon>
        <taxon>Aphidini</taxon>
        <taxon>Aphis</taxon>
        <taxon>Aphis</taxon>
    </lineage>
</organism>
<protein>
    <submittedName>
        <fullName evidence="1">Uncharacterized protein</fullName>
    </submittedName>
</protein>
<proteinExistence type="predicted"/>
<evidence type="ECO:0000313" key="1">
    <source>
        <dbReference type="EMBL" id="KAF0747284.1"/>
    </source>
</evidence>
<dbReference type="AlphaFoldDB" id="A0A6G0Y117"/>
<name>A0A6G0Y117_APHCR</name>